<reference evidence="6 7" key="1">
    <citation type="journal article" date="2019" name="Int. J. Syst. Evol. Microbiol.">
        <title>The Global Catalogue of Microorganisms (GCM) 10K type strain sequencing project: providing services to taxonomists for standard genome sequencing and annotation.</title>
        <authorList>
            <consortium name="The Broad Institute Genomics Platform"/>
            <consortium name="The Broad Institute Genome Sequencing Center for Infectious Disease"/>
            <person name="Wu L."/>
            <person name="Ma J."/>
        </authorList>
    </citation>
    <scope>NUCLEOTIDE SEQUENCE [LARGE SCALE GENOMIC DNA]</scope>
    <source>
        <strain evidence="6 7">JCM 6242</strain>
    </source>
</reference>
<organism evidence="6 7">
    <name type="scientific">Streptosporangium fragile</name>
    <dbReference type="NCBI Taxonomy" id="46186"/>
    <lineage>
        <taxon>Bacteria</taxon>
        <taxon>Bacillati</taxon>
        <taxon>Actinomycetota</taxon>
        <taxon>Actinomycetes</taxon>
        <taxon>Streptosporangiales</taxon>
        <taxon>Streptosporangiaceae</taxon>
        <taxon>Streptosporangium</taxon>
    </lineage>
</organism>
<dbReference type="PANTHER" id="PTHR11986">
    <property type="entry name" value="AMINOTRANSFERASE CLASS III"/>
    <property type="match status" value="1"/>
</dbReference>
<evidence type="ECO:0000313" key="6">
    <source>
        <dbReference type="EMBL" id="GAA2903980.1"/>
    </source>
</evidence>
<evidence type="ECO:0000313" key="7">
    <source>
        <dbReference type="Proteomes" id="UP001500831"/>
    </source>
</evidence>
<dbReference type="EMBL" id="BAAAVI010000078">
    <property type="protein sequence ID" value="GAA2903980.1"/>
    <property type="molecule type" value="Genomic_DNA"/>
</dbReference>
<gene>
    <name evidence="6" type="ORF">GCM10010517_69990</name>
</gene>
<dbReference type="InterPro" id="IPR015424">
    <property type="entry name" value="PyrdxlP-dep_Trfase"/>
</dbReference>
<dbReference type="RefSeq" id="WP_344980512.1">
    <property type="nucleotide sequence ID" value="NZ_BAAAVI010000078.1"/>
</dbReference>
<dbReference type="InterPro" id="IPR015422">
    <property type="entry name" value="PyrdxlP-dep_Trfase_small"/>
</dbReference>
<proteinExistence type="inferred from homology"/>
<dbReference type="InterPro" id="IPR050103">
    <property type="entry name" value="Class-III_PLP-dep_AT"/>
</dbReference>
<dbReference type="GO" id="GO:0008483">
    <property type="term" value="F:transaminase activity"/>
    <property type="evidence" value="ECO:0007669"/>
    <property type="project" value="UniProtKB-KW"/>
</dbReference>
<comment type="caution">
    <text evidence="6">The sequence shown here is derived from an EMBL/GenBank/DDBJ whole genome shotgun (WGS) entry which is preliminary data.</text>
</comment>
<dbReference type="InterPro" id="IPR015421">
    <property type="entry name" value="PyrdxlP-dep_Trfase_major"/>
</dbReference>
<dbReference type="Gene3D" id="3.90.1150.10">
    <property type="entry name" value="Aspartate Aminotransferase, domain 1"/>
    <property type="match status" value="1"/>
</dbReference>
<dbReference type="Pfam" id="PF00202">
    <property type="entry name" value="Aminotran_3"/>
    <property type="match status" value="1"/>
</dbReference>
<keyword evidence="4 5" id="KW-0663">Pyridoxal phosphate</keyword>
<evidence type="ECO:0000256" key="4">
    <source>
        <dbReference type="ARBA" id="ARBA00022898"/>
    </source>
</evidence>
<accession>A0ABN3W818</accession>
<dbReference type="SUPFAM" id="SSF53383">
    <property type="entry name" value="PLP-dependent transferases"/>
    <property type="match status" value="1"/>
</dbReference>
<evidence type="ECO:0000256" key="3">
    <source>
        <dbReference type="ARBA" id="ARBA00022679"/>
    </source>
</evidence>
<keyword evidence="3" id="KW-0808">Transferase</keyword>
<evidence type="ECO:0000256" key="2">
    <source>
        <dbReference type="ARBA" id="ARBA00022576"/>
    </source>
</evidence>
<keyword evidence="2 6" id="KW-0032">Aminotransferase</keyword>
<sequence length="479" mass="52555">MSELISLDECERLTAKDVHDLYRRHVSRSQVSLMTSFGFGRELVDHAEGAWIRTRGGRRILDFTGGVGVLNHGHNHPRILAARKRFQEAKKMEVHKTYFSPYVAALGHNLARLLPGDLDISFFPNSGAEAVEGAVKLAYKYHGGRRRRILRADIAFHGKLLGSGGLTGGNERFRFPEIPGVITYPYGDLDAVRSAIAAARTRDGGCDVYALLVEPFSASTMRSCSEEFLRGVRELCDAHGIVLIFDEIYTGWGKTGSLFYFMRHPGLVPDVLTTSKSFGGGKSSISAYIAREPVFRKAYDNLADSLLHSTSTTYYGFGEETATAIEAVNIAVEDDYPGRAREIERILAPGLERIRKENPDTVAGVRGAGALYGIFLDGGPRILDLAAKLAPGGLARDPNFRVKLITCSVVDALYRDHGVYTYYTLNGDNPLVAAPPLVVEPADVEYFLDSLGATLAQGLPRLLTRFVREKVAPRWPSGS</sequence>
<dbReference type="Proteomes" id="UP001500831">
    <property type="component" value="Unassembled WGS sequence"/>
</dbReference>
<evidence type="ECO:0000256" key="1">
    <source>
        <dbReference type="ARBA" id="ARBA00001933"/>
    </source>
</evidence>
<comment type="cofactor">
    <cofactor evidence="1">
        <name>pyridoxal 5'-phosphate</name>
        <dbReference type="ChEBI" id="CHEBI:597326"/>
    </cofactor>
</comment>
<comment type="similarity">
    <text evidence="5">Belongs to the class-III pyridoxal-phosphate-dependent aminotransferase family.</text>
</comment>
<name>A0ABN3W818_9ACTN</name>
<dbReference type="Gene3D" id="3.40.640.10">
    <property type="entry name" value="Type I PLP-dependent aspartate aminotransferase-like (Major domain)"/>
    <property type="match status" value="1"/>
</dbReference>
<dbReference type="InterPro" id="IPR005814">
    <property type="entry name" value="Aminotrans_3"/>
</dbReference>
<dbReference type="PANTHER" id="PTHR11986:SF79">
    <property type="entry name" value="ACETYLORNITHINE AMINOTRANSFERASE, MITOCHONDRIAL"/>
    <property type="match status" value="1"/>
</dbReference>
<evidence type="ECO:0000256" key="5">
    <source>
        <dbReference type="RuleBase" id="RU003560"/>
    </source>
</evidence>
<keyword evidence="7" id="KW-1185">Reference proteome</keyword>
<protein>
    <submittedName>
        <fullName evidence="6">Aspartate aminotransferase family protein</fullName>
    </submittedName>
</protein>